<dbReference type="Proteomes" id="UP001046870">
    <property type="component" value="Chromosome 23"/>
</dbReference>
<evidence type="ECO:0000256" key="1">
    <source>
        <dbReference type="SAM" id="Coils"/>
    </source>
</evidence>
<reference evidence="3" key="1">
    <citation type="submission" date="2021-01" db="EMBL/GenBank/DDBJ databases">
        <authorList>
            <person name="Zahm M."/>
            <person name="Roques C."/>
            <person name="Cabau C."/>
            <person name="Klopp C."/>
            <person name="Donnadieu C."/>
            <person name="Jouanno E."/>
            <person name="Lampietro C."/>
            <person name="Louis A."/>
            <person name="Herpin A."/>
            <person name="Echchiki A."/>
            <person name="Berthelot C."/>
            <person name="Parey E."/>
            <person name="Roest-Crollius H."/>
            <person name="Braasch I."/>
            <person name="Postlethwait J."/>
            <person name="Bobe J."/>
            <person name="Montfort J."/>
            <person name="Bouchez O."/>
            <person name="Begum T."/>
            <person name="Mejri S."/>
            <person name="Adams A."/>
            <person name="Chen W.-J."/>
            <person name="Guiguen Y."/>
        </authorList>
    </citation>
    <scope>NUCLEOTIDE SEQUENCE</scope>
    <source>
        <strain evidence="3">YG-15Mar2019-1</strain>
        <tissue evidence="3">Brain</tissue>
    </source>
</reference>
<keyword evidence="1" id="KW-0175">Coiled coil</keyword>
<feature type="region of interest" description="Disordered" evidence="2">
    <location>
        <begin position="412"/>
        <end position="448"/>
    </location>
</feature>
<dbReference type="EMBL" id="JAFDVH010000023">
    <property type="protein sequence ID" value="KAG7455934.1"/>
    <property type="molecule type" value="Genomic_DNA"/>
</dbReference>
<dbReference type="PANTHER" id="PTHR33488:SF2">
    <property type="entry name" value="EARLY ENDOSOME ANTIGEN 1-LIKE"/>
    <property type="match status" value="1"/>
</dbReference>
<feature type="coiled-coil region" evidence="1">
    <location>
        <begin position="457"/>
        <end position="484"/>
    </location>
</feature>
<feature type="compositionally biased region" description="Low complexity" evidence="2">
    <location>
        <begin position="429"/>
        <end position="444"/>
    </location>
</feature>
<name>A0A9D3PAM2_MEGAT</name>
<evidence type="ECO:0000256" key="2">
    <source>
        <dbReference type="SAM" id="MobiDB-lite"/>
    </source>
</evidence>
<comment type="caution">
    <text evidence="3">The sequence shown here is derived from an EMBL/GenBank/DDBJ whole genome shotgun (WGS) entry which is preliminary data.</text>
</comment>
<gene>
    <name evidence="3" type="ORF">MATL_G00246260</name>
</gene>
<proteinExistence type="predicted"/>
<evidence type="ECO:0000313" key="4">
    <source>
        <dbReference type="Proteomes" id="UP001046870"/>
    </source>
</evidence>
<evidence type="ECO:0000313" key="3">
    <source>
        <dbReference type="EMBL" id="KAG7455934.1"/>
    </source>
</evidence>
<keyword evidence="4" id="KW-1185">Reference proteome</keyword>
<feature type="coiled-coil region" evidence="1">
    <location>
        <begin position="190"/>
        <end position="238"/>
    </location>
</feature>
<accession>A0A9D3PAM2</accession>
<dbReference type="OrthoDB" id="5406275at2759"/>
<dbReference type="PANTHER" id="PTHR33488">
    <property type="entry name" value="ZGC:162509"/>
    <property type="match status" value="1"/>
</dbReference>
<dbReference type="AlphaFoldDB" id="A0A9D3PAM2"/>
<protein>
    <submittedName>
        <fullName evidence="3">Uncharacterized protein</fullName>
    </submittedName>
</protein>
<organism evidence="3 4">
    <name type="scientific">Megalops atlanticus</name>
    <name type="common">Tarpon</name>
    <name type="synonym">Clupea gigantea</name>
    <dbReference type="NCBI Taxonomy" id="7932"/>
    <lineage>
        <taxon>Eukaryota</taxon>
        <taxon>Metazoa</taxon>
        <taxon>Chordata</taxon>
        <taxon>Craniata</taxon>
        <taxon>Vertebrata</taxon>
        <taxon>Euteleostomi</taxon>
        <taxon>Actinopterygii</taxon>
        <taxon>Neopterygii</taxon>
        <taxon>Teleostei</taxon>
        <taxon>Elopiformes</taxon>
        <taxon>Megalopidae</taxon>
        <taxon>Megalops</taxon>
    </lineage>
</organism>
<sequence length="697" mass="78258">MRKTSTVTGKKTMDTSNQIVKATNKLTRASDCRDDTKILMQPYANWEDYLTPAPISIAILGELVFISSNVDFSIRQGAPEGGFKYVKYPDSFRACLMQVCNAGWRAFNEAHKNMDQIRLHTSNVPTYIKSAVKILLQDDDTLIQEILPDQLGNIDNIAADCLRLSETTEKKFLDVMELIQELLESCTSAKQAYGKELEDVRRKIDEAKLREKASLEAKKRANEALSSLKKQLDEAQKTFTQSMNSMPSGWDVIGMNFVEGIAEGVSSVFGGIGSILSGKIFKNIGKSGKESSEQEDPIATNNICAKSGQLLSLVQQFKVFIEGNEIKWSEVIEQQTGEPKSNWLKKQVENVQASVNKEKDCEPKKLALEICTKAIALCTQLAAEAAKENHDDAKTKELLQAMKGLTEAAQAFDTRSKATTNTSAFNVKPPQMSQTQSSSSGPKSAGQIATDNARFKIEQSRAQLEKVRELYDKTVENVEKTEKELTDILVTMRSCEVKEIDFKTTIKILAQGLEAMGRVKEQWQKLVRFFQMVSNIIKTCLSSSLENFVKTGQKAVDANMKYSTRMFLKDMIYQQAFYASNISSLVHMISETYTQVSSQYLMDRVSTLSRLMSLDPSKPEFDQERRMLENGCEEAQSGIKSLVQKNKNDFDRKTKARLEKIENELNSVMPPASAEEKKQLQTIVETAFKKEDEDQYA</sequence>